<organism evidence="1 2">
    <name type="scientific">Nocardia amamiensis</name>
    <dbReference type="NCBI Taxonomy" id="404578"/>
    <lineage>
        <taxon>Bacteria</taxon>
        <taxon>Bacillati</taxon>
        <taxon>Actinomycetota</taxon>
        <taxon>Actinomycetes</taxon>
        <taxon>Mycobacteriales</taxon>
        <taxon>Nocardiaceae</taxon>
        <taxon>Nocardia</taxon>
    </lineage>
</organism>
<accession>A0ABS0CWL3</accession>
<dbReference type="Proteomes" id="UP000702209">
    <property type="component" value="Unassembled WGS sequence"/>
</dbReference>
<proteinExistence type="predicted"/>
<dbReference type="InterPro" id="IPR000801">
    <property type="entry name" value="Esterase-like"/>
</dbReference>
<gene>
    <name evidence="1" type="ORF">IU459_25555</name>
</gene>
<sequence>MPGSSLVVSGNVSVRSVDALRRGVDGKLGDEGVRELTRKSIRRVKTFALAGVVATVLSTALGSGNAVAEETDPIIAAKALLASPVAADGSKIVSGSINGRNISLEVYSAAMETNIAVKVQRPKDASRPRPVLYLVNGAGGGVDLATWWGNTNVGDFLATKDVNIVMPVGGPFAYYADWKQPDPVLGNNKWRTFFTEELPPLIDKALGTNGVNAISANSMTATAILQMAEAKPGLYTTAAGYSGCAQISDPIGKQFVKLVVETWGGGDVRNMYGEDDDPAWAANDPVLNAEGLRGTKIFMSTGSGLPGPHDTMTSRFTLNKTPYGLGNQLVIGGVIEAATNWCTRNLQARLNELNIPATFDFQPAGTHSWGYWQDAFYRSWPMLAEGLGLPE</sequence>
<keyword evidence="2" id="KW-1185">Reference proteome</keyword>
<dbReference type="InterPro" id="IPR029058">
    <property type="entry name" value="AB_hydrolase_fold"/>
</dbReference>
<protein>
    <submittedName>
        <fullName evidence="1">Esterase family protein</fullName>
    </submittedName>
</protein>
<evidence type="ECO:0000313" key="2">
    <source>
        <dbReference type="Proteomes" id="UP000702209"/>
    </source>
</evidence>
<name>A0ABS0CWL3_9NOCA</name>
<dbReference type="Gene3D" id="3.40.50.1820">
    <property type="entry name" value="alpha/beta hydrolase"/>
    <property type="match status" value="1"/>
</dbReference>
<dbReference type="EMBL" id="JADLQX010000021">
    <property type="protein sequence ID" value="MBF6300885.1"/>
    <property type="molecule type" value="Genomic_DNA"/>
</dbReference>
<dbReference type="SUPFAM" id="SSF53474">
    <property type="entry name" value="alpha/beta-Hydrolases"/>
    <property type="match status" value="1"/>
</dbReference>
<comment type="caution">
    <text evidence="1">The sequence shown here is derived from an EMBL/GenBank/DDBJ whole genome shotgun (WGS) entry which is preliminary data.</text>
</comment>
<reference evidence="1 2" key="1">
    <citation type="submission" date="2020-10" db="EMBL/GenBank/DDBJ databases">
        <title>Identification of Nocardia species via Next-generation sequencing and recognition of intraspecies genetic diversity.</title>
        <authorList>
            <person name="Li P."/>
            <person name="Li P."/>
            <person name="Lu B."/>
        </authorList>
    </citation>
    <scope>NUCLEOTIDE SEQUENCE [LARGE SCALE GENOMIC DNA]</scope>
    <source>
        <strain evidence="1 2">BJ06-0157</strain>
    </source>
</reference>
<dbReference type="Pfam" id="PF00756">
    <property type="entry name" value="Esterase"/>
    <property type="match status" value="1"/>
</dbReference>
<evidence type="ECO:0000313" key="1">
    <source>
        <dbReference type="EMBL" id="MBF6300885.1"/>
    </source>
</evidence>